<dbReference type="InterPro" id="IPR004358">
    <property type="entry name" value="Sig_transdc_His_kin-like_C"/>
</dbReference>
<evidence type="ECO:0000256" key="2">
    <source>
        <dbReference type="ARBA" id="ARBA00012438"/>
    </source>
</evidence>
<organism evidence="5 6">
    <name type="scientific">Simiduia aestuariiviva</name>
    <dbReference type="NCBI Taxonomy" id="1510459"/>
    <lineage>
        <taxon>Bacteria</taxon>
        <taxon>Pseudomonadati</taxon>
        <taxon>Pseudomonadota</taxon>
        <taxon>Gammaproteobacteria</taxon>
        <taxon>Cellvibrionales</taxon>
        <taxon>Cellvibrionaceae</taxon>
        <taxon>Simiduia</taxon>
    </lineage>
</organism>
<reference evidence="5 6" key="1">
    <citation type="submission" date="2020-08" db="EMBL/GenBank/DDBJ databases">
        <title>Genomic Encyclopedia of Type Strains, Phase III (KMG-III): the genomes of soil and plant-associated and newly described type strains.</title>
        <authorList>
            <person name="Whitman W."/>
        </authorList>
    </citation>
    <scope>NUCLEOTIDE SEQUENCE [LARGE SCALE GENOMIC DNA]</scope>
    <source>
        <strain evidence="5 6">CECT 8571</strain>
    </source>
</reference>
<dbReference type="PANTHER" id="PTHR43102:SF2">
    <property type="entry name" value="GAF DOMAIN-CONTAINING PROTEIN"/>
    <property type="match status" value="1"/>
</dbReference>
<keyword evidence="3" id="KW-0597">Phosphoprotein</keyword>
<dbReference type="InterPro" id="IPR003594">
    <property type="entry name" value="HATPase_dom"/>
</dbReference>
<dbReference type="SMART" id="SM00387">
    <property type="entry name" value="HATPase_c"/>
    <property type="match status" value="1"/>
</dbReference>
<dbReference type="Gene3D" id="3.30.565.10">
    <property type="entry name" value="Histidine kinase-like ATPase, C-terminal domain"/>
    <property type="match status" value="1"/>
</dbReference>
<dbReference type="InterPro" id="IPR003018">
    <property type="entry name" value="GAF"/>
</dbReference>
<dbReference type="InterPro" id="IPR036890">
    <property type="entry name" value="HATPase_C_sf"/>
</dbReference>
<dbReference type="PANTHER" id="PTHR43102">
    <property type="entry name" value="SLR1143 PROTEIN"/>
    <property type="match status" value="1"/>
</dbReference>
<dbReference type="SUPFAM" id="SSF47384">
    <property type="entry name" value="Homodimeric domain of signal transducing histidine kinase"/>
    <property type="match status" value="1"/>
</dbReference>
<dbReference type="InterPro" id="IPR036097">
    <property type="entry name" value="HisK_dim/P_sf"/>
</dbReference>
<comment type="catalytic activity">
    <reaction evidence="1">
        <text>ATP + protein L-histidine = ADP + protein N-phospho-L-histidine.</text>
        <dbReference type="EC" id="2.7.13.3"/>
    </reaction>
</comment>
<dbReference type="SUPFAM" id="SSF55874">
    <property type="entry name" value="ATPase domain of HSP90 chaperone/DNA topoisomerase II/histidine kinase"/>
    <property type="match status" value="1"/>
</dbReference>
<dbReference type="SUPFAM" id="SSF55781">
    <property type="entry name" value="GAF domain-like"/>
    <property type="match status" value="1"/>
</dbReference>
<keyword evidence="5" id="KW-0808">Transferase</keyword>
<dbReference type="EMBL" id="JACHXZ010000001">
    <property type="protein sequence ID" value="MBB3167343.1"/>
    <property type="molecule type" value="Genomic_DNA"/>
</dbReference>
<keyword evidence="6" id="KW-1185">Reference proteome</keyword>
<evidence type="ECO:0000313" key="6">
    <source>
        <dbReference type="Proteomes" id="UP000559987"/>
    </source>
</evidence>
<evidence type="ECO:0000256" key="3">
    <source>
        <dbReference type="ARBA" id="ARBA00022553"/>
    </source>
</evidence>
<dbReference type="InterPro" id="IPR005467">
    <property type="entry name" value="His_kinase_dom"/>
</dbReference>
<dbReference type="Pfam" id="PF00512">
    <property type="entry name" value="HisKA"/>
    <property type="match status" value="1"/>
</dbReference>
<keyword evidence="5" id="KW-0418">Kinase</keyword>
<dbReference type="CDD" id="cd00082">
    <property type="entry name" value="HisKA"/>
    <property type="match status" value="1"/>
</dbReference>
<dbReference type="AlphaFoldDB" id="A0A839UII9"/>
<dbReference type="PROSITE" id="PS50109">
    <property type="entry name" value="HIS_KIN"/>
    <property type="match status" value="1"/>
</dbReference>
<dbReference type="InterPro" id="IPR003661">
    <property type="entry name" value="HisK_dim/P_dom"/>
</dbReference>
<dbReference type="Gene3D" id="1.10.287.130">
    <property type="match status" value="1"/>
</dbReference>
<protein>
    <recommendedName>
        <fullName evidence="2">histidine kinase</fullName>
        <ecNumber evidence="2">2.7.13.3</ecNumber>
    </recommendedName>
</protein>
<proteinExistence type="predicted"/>
<evidence type="ECO:0000259" key="4">
    <source>
        <dbReference type="PROSITE" id="PS50109"/>
    </source>
</evidence>
<dbReference type="SMART" id="SM00065">
    <property type="entry name" value="GAF"/>
    <property type="match status" value="1"/>
</dbReference>
<evidence type="ECO:0000256" key="1">
    <source>
        <dbReference type="ARBA" id="ARBA00000085"/>
    </source>
</evidence>
<dbReference type="CDD" id="cd00075">
    <property type="entry name" value="HATPase"/>
    <property type="match status" value="1"/>
</dbReference>
<dbReference type="RefSeq" id="WP_183907980.1">
    <property type="nucleotide sequence ID" value="NZ_JACHXZ010000001.1"/>
</dbReference>
<evidence type="ECO:0000313" key="5">
    <source>
        <dbReference type="EMBL" id="MBB3167343.1"/>
    </source>
</evidence>
<dbReference type="Gene3D" id="3.30.450.40">
    <property type="match status" value="1"/>
</dbReference>
<comment type="caution">
    <text evidence="5">The sequence shown here is derived from an EMBL/GenBank/DDBJ whole genome shotgun (WGS) entry which is preliminary data.</text>
</comment>
<sequence length="397" mass="43901">MKSAPEHPRESERLALLDQFQIMDTEAEQTFDELTELASTICGTPISLISLVDHERQWFKSRVGLTASETPKSIAFCSHAILQDEVFTVNNALKDDRFADNPLVTGAPDIRFYAGAPLVSHDGLPLGTLCVIDQTAKSLTGEQTRALKILAKQVVSQLELRIKNRSLQKMNENREKVFSVIAHDLRGPFNSILGFSRRLTGKSDVMRPERITEMADSILNASMTVYQLLDELLQWSLQRMGAYNLNMRRQLLSHMVDADQKLLQDSLDVKNQTLRKNFSDALEVRADATLASVVLRNLISNAIKFSPPGSAIEVQAAEVGTMVEISVLDRGPGISPVLAEQLFKGPVESHLGTYGEYGHGIGLGLCYDFVKMQGGEIWLDRVGSSGSKITFSLPRAN</sequence>
<dbReference type="GO" id="GO:0000155">
    <property type="term" value="F:phosphorelay sensor kinase activity"/>
    <property type="evidence" value="ECO:0007669"/>
    <property type="project" value="InterPro"/>
</dbReference>
<dbReference type="EC" id="2.7.13.3" evidence="2"/>
<accession>A0A839UII9</accession>
<dbReference type="InterPro" id="IPR029016">
    <property type="entry name" value="GAF-like_dom_sf"/>
</dbReference>
<gene>
    <name evidence="5" type="ORF">FHS30_000519</name>
</gene>
<feature type="domain" description="Histidine kinase" evidence="4">
    <location>
        <begin position="180"/>
        <end position="397"/>
    </location>
</feature>
<name>A0A839UII9_9GAMM</name>
<dbReference type="Pfam" id="PF01590">
    <property type="entry name" value="GAF"/>
    <property type="match status" value="1"/>
</dbReference>
<dbReference type="Pfam" id="PF02518">
    <property type="entry name" value="HATPase_c"/>
    <property type="match status" value="1"/>
</dbReference>
<dbReference type="PRINTS" id="PR00344">
    <property type="entry name" value="BCTRLSENSOR"/>
</dbReference>
<dbReference type="SMART" id="SM00388">
    <property type="entry name" value="HisKA"/>
    <property type="match status" value="1"/>
</dbReference>
<dbReference type="Proteomes" id="UP000559987">
    <property type="component" value="Unassembled WGS sequence"/>
</dbReference>